<accession>A0A841HRA5</accession>
<dbReference type="PANTHER" id="PTHR43649">
    <property type="entry name" value="ARABINOSE-BINDING PROTEIN-RELATED"/>
    <property type="match status" value="1"/>
</dbReference>
<gene>
    <name evidence="4" type="ORF">HNQ60_004316</name>
</gene>
<dbReference type="RefSeq" id="WP_184334799.1">
    <property type="nucleotide sequence ID" value="NZ_JACHHZ010000005.1"/>
</dbReference>
<keyword evidence="4" id="KW-0762">Sugar transport</keyword>
<feature type="chain" id="PRO_5032652845" evidence="3">
    <location>
        <begin position="24"/>
        <end position="443"/>
    </location>
</feature>
<sequence length="443" mass="49286">MKRRAFAGLAGAALLAGCGVSQAPNEIVVQRFFGTCNAQYGSQTDVAAAQTECGIITTLINKFRAENPDIKVTVSTVAWPGYNQLSAQMATGDAPDVVTMHESAIPDFQSRHLLEPMGEELRAVGVEPDNFTEASLKGVTIAGNVWGMPFDTWAPLWHINMNYFRQAGLVRDDKPILPSSPEELIEQARQFKKATGKPYFVQALANQKPAYSRNLYTYLMQQDADFFADPKRIKLRTPEARRIVEMFRTLYEEGLTTRDQDYAAATRGFMNGDGGVYLVGTWMIGDYEAESRRPDRPLSNGYTVYPYPQLFPEKDATFADGHSWVMPVKERTPQQRQAVYRLLKFLADNNFQWARTGHLPAFTSVIESAEFKALPYRDNIAKIALTGTPLPAGVERRFAIEDTIGEELAPAIAGQKSVEAALFDAEHRVNDLLFHVLATSGEP</sequence>
<name>A0A841HRA5_9GAMM</name>
<dbReference type="EMBL" id="JACHHZ010000005">
    <property type="protein sequence ID" value="MBB6095426.1"/>
    <property type="molecule type" value="Genomic_DNA"/>
</dbReference>
<dbReference type="Proteomes" id="UP000588068">
    <property type="component" value="Unassembled WGS sequence"/>
</dbReference>
<dbReference type="Pfam" id="PF13416">
    <property type="entry name" value="SBP_bac_8"/>
    <property type="match status" value="1"/>
</dbReference>
<protein>
    <submittedName>
        <fullName evidence="4">Multiple sugar transport system substrate-binding protein</fullName>
    </submittedName>
</protein>
<comment type="caution">
    <text evidence="4">The sequence shown here is derived from an EMBL/GenBank/DDBJ whole genome shotgun (WGS) entry which is preliminary data.</text>
</comment>
<keyword evidence="5" id="KW-1185">Reference proteome</keyword>
<evidence type="ECO:0000256" key="3">
    <source>
        <dbReference type="SAM" id="SignalP"/>
    </source>
</evidence>
<keyword evidence="3" id="KW-0732">Signal</keyword>
<evidence type="ECO:0000313" key="4">
    <source>
        <dbReference type="EMBL" id="MBB6095426.1"/>
    </source>
</evidence>
<dbReference type="PANTHER" id="PTHR43649:SF12">
    <property type="entry name" value="DIACETYLCHITOBIOSE BINDING PROTEIN DASA"/>
    <property type="match status" value="1"/>
</dbReference>
<dbReference type="GO" id="GO:0042597">
    <property type="term" value="C:periplasmic space"/>
    <property type="evidence" value="ECO:0007669"/>
    <property type="project" value="UniProtKB-SubCell"/>
</dbReference>
<organism evidence="4 5">
    <name type="scientific">Povalibacter uvarum</name>
    <dbReference type="NCBI Taxonomy" id="732238"/>
    <lineage>
        <taxon>Bacteria</taxon>
        <taxon>Pseudomonadati</taxon>
        <taxon>Pseudomonadota</taxon>
        <taxon>Gammaproteobacteria</taxon>
        <taxon>Steroidobacterales</taxon>
        <taxon>Steroidobacteraceae</taxon>
        <taxon>Povalibacter</taxon>
    </lineage>
</organism>
<keyword evidence="4" id="KW-0813">Transport</keyword>
<evidence type="ECO:0000313" key="5">
    <source>
        <dbReference type="Proteomes" id="UP000588068"/>
    </source>
</evidence>
<dbReference type="InterPro" id="IPR006059">
    <property type="entry name" value="SBP"/>
</dbReference>
<proteinExistence type="inferred from homology"/>
<comment type="similarity">
    <text evidence="2">Belongs to the bacterial solute-binding protein 1 family.</text>
</comment>
<comment type="subcellular location">
    <subcellularLocation>
        <location evidence="1">Periplasm</location>
    </subcellularLocation>
</comment>
<evidence type="ECO:0000256" key="1">
    <source>
        <dbReference type="ARBA" id="ARBA00004418"/>
    </source>
</evidence>
<reference evidence="4 5" key="1">
    <citation type="submission" date="2020-08" db="EMBL/GenBank/DDBJ databases">
        <title>Genomic Encyclopedia of Type Strains, Phase IV (KMG-IV): sequencing the most valuable type-strain genomes for metagenomic binning, comparative biology and taxonomic classification.</title>
        <authorList>
            <person name="Goeker M."/>
        </authorList>
    </citation>
    <scope>NUCLEOTIDE SEQUENCE [LARGE SCALE GENOMIC DNA]</scope>
    <source>
        <strain evidence="4 5">DSM 26723</strain>
    </source>
</reference>
<dbReference type="SUPFAM" id="SSF53850">
    <property type="entry name" value="Periplasmic binding protein-like II"/>
    <property type="match status" value="1"/>
</dbReference>
<dbReference type="PROSITE" id="PS51257">
    <property type="entry name" value="PROKAR_LIPOPROTEIN"/>
    <property type="match status" value="1"/>
</dbReference>
<dbReference type="InterPro" id="IPR050490">
    <property type="entry name" value="Bact_solute-bd_prot1"/>
</dbReference>
<dbReference type="Gene3D" id="3.40.190.10">
    <property type="entry name" value="Periplasmic binding protein-like II"/>
    <property type="match status" value="1"/>
</dbReference>
<feature type="signal peptide" evidence="3">
    <location>
        <begin position="1"/>
        <end position="23"/>
    </location>
</feature>
<dbReference type="AlphaFoldDB" id="A0A841HRA5"/>
<evidence type="ECO:0000256" key="2">
    <source>
        <dbReference type="ARBA" id="ARBA00008520"/>
    </source>
</evidence>